<evidence type="ECO:0000256" key="1">
    <source>
        <dbReference type="SAM" id="MobiDB-lite"/>
    </source>
</evidence>
<organism evidence="2 3">
    <name type="scientific">Streptomyces scabiei</name>
    <dbReference type="NCBI Taxonomy" id="1930"/>
    <lineage>
        <taxon>Bacteria</taxon>
        <taxon>Bacillati</taxon>
        <taxon>Actinomycetota</taxon>
        <taxon>Actinomycetes</taxon>
        <taxon>Kitasatosporales</taxon>
        <taxon>Streptomycetaceae</taxon>
        <taxon>Streptomyces</taxon>
    </lineage>
</organism>
<feature type="region of interest" description="Disordered" evidence="1">
    <location>
        <begin position="80"/>
        <end position="103"/>
    </location>
</feature>
<reference evidence="3" key="3">
    <citation type="submission" date="2016-02" db="EMBL/GenBank/DDBJ databases">
        <title>Draft genome of pathogenic Streptomyces sp. in Japan.</title>
        <authorList>
            <person name="Tomihama T."/>
            <person name="Ikenaga M."/>
            <person name="Sakai M."/>
            <person name="Okubo T."/>
            <person name="Ikeda S."/>
        </authorList>
    </citation>
    <scope>NUCLEOTIDE SEQUENCE [LARGE SCALE GENOMIC DNA]</scope>
    <source>
        <strain evidence="3">S58</strain>
    </source>
</reference>
<name>A0A100JKX6_STRSC</name>
<protein>
    <submittedName>
        <fullName evidence="2">Uncharacterized protein</fullName>
    </submittedName>
</protein>
<accession>A0A100JKX6</accession>
<reference evidence="3" key="1">
    <citation type="submission" date="2015-11" db="EMBL/GenBank/DDBJ databases">
        <authorList>
            <consortium name="Cross-ministerial Strategic Innovation Promotion Program (SIP) consortium"/>
            <person name="Tomihama T."/>
            <person name="Ikenaga M."/>
            <person name="Sakai M."/>
            <person name="Okubo T."/>
            <person name="Ikeda S."/>
        </authorList>
    </citation>
    <scope>NUCLEOTIDE SEQUENCE [LARGE SCALE GENOMIC DNA]</scope>
    <source>
        <strain evidence="3">S58</strain>
    </source>
</reference>
<evidence type="ECO:0000313" key="3">
    <source>
        <dbReference type="Proteomes" id="UP000067448"/>
    </source>
</evidence>
<comment type="caution">
    <text evidence="2">The sequence shown here is derived from an EMBL/GenBank/DDBJ whole genome shotgun (WGS) entry which is preliminary data.</text>
</comment>
<feature type="compositionally biased region" description="Pro residues" evidence="1">
    <location>
        <begin position="92"/>
        <end position="103"/>
    </location>
</feature>
<gene>
    <name evidence="2" type="ORF">SsS58_01776</name>
</gene>
<evidence type="ECO:0000313" key="2">
    <source>
        <dbReference type="EMBL" id="GAQ61427.1"/>
    </source>
</evidence>
<dbReference type="AlphaFoldDB" id="A0A100JKX6"/>
<sequence>MLYGQEREFHEQFEALWENIRKRRSTVAIAGPDAVVRAAGEFANEVRSFRNDLAHARIQGPRIFNEKHRFERRLDTFTKAARTALEDEGHPPEGPSPTATPPA</sequence>
<dbReference type="Proteomes" id="UP000067448">
    <property type="component" value="Unassembled WGS sequence"/>
</dbReference>
<reference evidence="2 3" key="2">
    <citation type="journal article" date="2016" name="Genome Announc.">
        <title>Draft Genome Sequences of Streptomyces scabiei S58, Streptomyces turgidiscabies T45, and Streptomyces acidiscabies a10, the Pathogens of Potato Common Scab, Isolated in Japan.</title>
        <authorList>
            <person name="Tomihama T."/>
            <person name="Nishi Y."/>
            <person name="Sakai M."/>
            <person name="Ikenaga M."/>
            <person name="Okubo T."/>
            <person name="Ikeda S."/>
        </authorList>
    </citation>
    <scope>NUCLEOTIDE SEQUENCE [LARGE SCALE GENOMIC DNA]</scope>
    <source>
        <strain evidence="2 3">S58</strain>
    </source>
</reference>
<dbReference type="EMBL" id="BCMM01000006">
    <property type="protein sequence ID" value="GAQ61427.1"/>
    <property type="molecule type" value="Genomic_DNA"/>
</dbReference>
<proteinExistence type="predicted"/>